<dbReference type="InterPro" id="IPR002885">
    <property type="entry name" value="PPR_rpt"/>
</dbReference>
<evidence type="ECO:0000256" key="2">
    <source>
        <dbReference type="ARBA" id="ARBA00022737"/>
    </source>
</evidence>
<dbReference type="Gene3D" id="1.25.40.10">
    <property type="entry name" value="Tetratricopeptide repeat domain"/>
    <property type="match status" value="1"/>
</dbReference>
<dbReference type="AlphaFoldDB" id="U5GL74"/>
<name>U5GL74_POPTR</name>
<dbReference type="InterPro" id="IPR011990">
    <property type="entry name" value="TPR-like_helical_dom_sf"/>
</dbReference>
<sequence length="78" mass="8682">MHAVIGACSEEGNWNLALNVFQNMLKQPNLIACNALINLLGKAGEIKLAFKVLKILESWGHTPDEYIAWWPVQSKSTC</sequence>
<dbReference type="PANTHER" id="PTHR47938:SF35">
    <property type="entry name" value="PENTATRICOPEPTIDE REPEAT-CONTAINING PROTEIN 4, MITOCHONDRIAL-RELATED"/>
    <property type="match status" value="1"/>
</dbReference>
<keyword evidence="5" id="KW-1185">Reference proteome</keyword>
<dbReference type="InParanoid" id="U5GL74"/>
<evidence type="ECO:0000313" key="5">
    <source>
        <dbReference type="Proteomes" id="UP000006729"/>
    </source>
</evidence>
<dbReference type="eggNOG" id="KOG4197">
    <property type="taxonomic scope" value="Eukaryota"/>
</dbReference>
<dbReference type="Pfam" id="PF13041">
    <property type="entry name" value="PPR_2"/>
    <property type="match status" value="1"/>
</dbReference>
<dbReference type="STRING" id="3694.U5GL74"/>
<protein>
    <recommendedName>
        <fullName evidence="6">Pentatricopeptide repeat-containing protein</fullName>
    </recommendedName>
</protein>
<dbReference type="PANTHER" id="PTHR47938">
    <property type="entry name" value="RESPIRATORY COMPLEX I CHAPERONE (CIA84), PUTATIVE (AFU_ORTHOLOGUE AFUA_2G06020)-RELATED"/>
    <property type="match status" value="1"/>
</dbReference>
<dbReference type="Proteomes" id="UP000006729">
    <property type="component" value="Chromosome 4"/>
</dbReference>
<proteinExistence type="inferred from homology"/>
<dbReference type="PROSITE" id="PS51375">
    <property type="entry name" value="PPR"/>
    <property type="match status" value="1"/>
</dbReference>
<gene>
    <name evidence="4" type="ORF">POPTR_004G124900</name>
</gene>
<evidence type="ECO:0000256" key="3">
    <source>
        <dbReference type="PROSITE-ProRule" id="PRU00708"/>
    </source>
</evidence>
<dbReference type="EMBL" id="CM009293">
    <property type="protein sequence ID" value="PNT40885.1"/>
    <property type="molecule type" value="Genomic_DNA"/>
</dbReference>
<feature type="repeat" description="PPR" evidence="3">
    <location>
        <begin position="29"/>
        <end position="63"/>
    </location>
</feature>
<keyword evidence="2" id="KW-0677">Repeat</keyword>
<comment type="similarity">
    <text evidence="1">Belongs to the PPR family. P subfamily.</text>
</comment>
<evidence type="ECO:0000256" key="1">
    <source>
        <dbReference type="ARBA" id="ARBA00007626"/>
    </source>
</evidence>
<reference evidence="4 5" key="1">
    <citation type="journal article" date="2006" name="Science">
        <title>The genome of black cottonwood, Populus trichocarpa (Torr. &amp; Gray).</title>
        <authorList>
            <person name="Tuskan G.A."/>
            <person name="Difazio S."/>
            <person name="Jansson S."/>
            <person name="Bohlmann J."/>
            <person name="Grigoriev I."/>
            <person name="Hellsten U."/>
            <person name="Putnam N."/>
            <person name="Ralph S."/>
            <person name="Rombauts S."/>
            <person name="Salamov A."/>
            <person name="Schein J."/>
            <person name="Sterck L."/>
            <person name="Aerts A."/>
            <person name="Bhalerao R.R."/>
            <person name="Bhalerao R.P."/>
            <person name="Blaudez D."/>
            <person name="Boerjan W."/>
            <person name="Brun A."/>
            <person name="Brunner A."/>
            <person name="Busov V."/>
            <person name="Campbell M."/>
            <person name="Carlson J."/>
            <person name="Chalot M."/>
            <person name="Chapman J."/>
            <person name="Chen G.L."/>
            <person name="Cooper D."/>
            <person name="Coutinho P.M."/>
            <person name="Couturier J."/>
            <person name="Covert S."/>
            <person name="Cronk Q."/>
            <person name="Cunningham R."/>
            <person name="Davis J."/>
            <person name="Degroeve S."/>
            <person name="Dejardin A."/>
            <person name="Depamphilis C."/>
            <person name="Detter J."/>
            <person name="Dirks B."/>
            <person name="Dubchak I."/>
            <person name="Duplessis S."/>
            <person name="Ehlting J."/>
            <person name="Ellis B."/>
            <person name="Gendler K."/>
            <person name="Goodstein D."/>
            <person name="Gribskov M."/>
            <person name="Grimwood J."/>
            <person name="Groover A."/>
            <person name="Gunter L."/>
            <person name="Hamberger B."/>
            <person name="Heinze B."/>
            <person name="Helariutta Y."/>
            <person name="Henrissat B."/>
            <person name="Holligan D."/>
            <person name="Holt R."/>
            <person name="Huang W."/>
            <person name="Islam-Faridi N."/>
            <person name="Jones S."/>
            <person name="Jones-Rhoades M."/>
            <person name="Jorgensen R."/>
            <person name="Joshi C."/>
            <person name="Kangasjarvi J."/>
            <person name="Karlsson J."/>
            <person name="Kelleher C."/>
            <person name="Kirkpatrick R."/>
            <person name="Kirst M."/>
            <person name="Kohler A."/>
            <person name="Kalluri U."/>
            <person name="Larimer F."/>
            <person name="Leebens-Mack J."/>
            <person name="Leple J.C."/>
            <person name="Locascio P."/>
            <person name="Lou Y."/>
            <person name="Lucas S."/>
            <person name="Martin F."/>
            <person name="Montanini B."/>
            <person name="Napoli C."/>
            <person name="Nelson D.R."/>
            <person name="Nelson C."/>
            <person name="Nieminen K."/>
            <person name="Nilsson O."/>
            <person name="Pereda V."/>
            <person name="Peter G."/>
            <person name="Philippe R."/>
            <person name="Pilate G."/>
            <person name="Poliakov A."/>
            <person name="Razumovskaya J."/>
            <person name="Richardson P."/>
            <person name="Rinaldi C."/>
            <person name="Ritland K."/>
            <person name="Rouze P."/>
            <person name="Ryaboy D."/>
            <person name="Schmutz J."/>
            <person name="Schrader J."/>
            <person name="Segerman B."/>
            <person name="Shin H."/>
            <person name="Siddiqui A."/>
            <person name="Sterky F."/>
            <person name="Terry A."/>
            <person name="Tsai C.J."/>
            <person name="Uberbacher E."/>
            <person name="Unneberg P."/>
            <person name="Vahala J."/>
            <person name="Wall K."/>
            <person name="Wessler S."/>
            <person name="Yang G."/>
            <person name="Yin T."/>
            <person name="Douglas C."/>
            <person name="Marra M."/>
            <person name="Sandberg G."/>
            <person name="Van de Peer Y."/>
            <person name="Rokhsar D."/>
        </authorList>
    </citation>
    <scope>NUCLEOTIDE SEQUENCE [LARGE SCALE GENOMIC DNA]</scope>
    <source>
        <strain evidence="5">cv. Nisqually</strain>
    </source>
</reference>
<accession>U5GL74</accession>
<dbReference type="HOGENOM" id="CLU_2626583_0_0_1"/>
<dbReference type="Pfam" id="PF01535">
    <property type="entry name" value="PPR"/>
    <property type="match status" value="1"/>
</dbReference>
<dbReference type="NCBIfam" id="TIGR00756">
    <property type="entry name" value="PPR"/>
    <property type="match status" value="2"/>
</dbReference>
<evidence type="ECO:0000313" key="4">
    <source>
        <dbReference type="EMBL" id="PNT40885.1"/>
    </source>
</evidence>
<evidence type="ECO:0008006" key="6">
    <source>
        <dbReference type="Google" id="ProtNLM"/>
    </source>
</evidence>
<organism evidence="4 5">
    <name type="scientific">Populus trichocarpa</name>
    <name type="common">Western balsam poplar</name>
    <name type="synonym">Populus balsamifera subsp. trichocarpa</name>
    <dbReference type="NCBI Taxonomy" id="3694"/>
    <lineage>
        <taxon>Eukaryota</taxon>
        <taxon>Viridiplantae</taxon>
        <taxon>Streptophyta</taxon>
        <taxon>Embryophyta</taxon>
        <taxon>Tracheophyta</taxon>
        <taxon>Spermatophyta</taxon>
        <taxon>Magnoliopsida</taxon>
        <taxon>eudicotyledons</taxon>
        <taxon>Gunneridae</taxon>
        <taxon>Pentapetalae</taxon>
        <taxon>rosids</taxon>
        <taxon>fabids</taxon>
        <taxon>Malpighiales</taxon>
        <taxon>Salicaceae</taxon>
        <taxon>Saliceae</taxon>
        <taxon>Populus</taxon>
    </lineage>
</organism>